<dbReference type="SUPFAM" id="SSF53067">
    <property type="entry name" value="Actin-like ATPase domain"/>
    <property type="match status" value="2"/>
</dbReference>
<dbReference type="InterPro" id="IPR018484">
    <property type="entry name" value="FGGY_N"/>
</dbReference>
<protein>
    <submittedName>
        <fullName evidence="5">FGGY family carbohydrate kinase</fullName>
    </submittedName>
</protein>
<evidence type="ECO:0000256" key="2">
    <source>
        <dbReference type="ARBA" id="ARBA00022777"/>
    </source>
</evidence>
<dbReference type="Gene3D" id="3.30.420.40">
    <property type="match status" value="2"/>
</dbReference>
<keyword evidence="1" id="KW-0808">Transferase</keyword>
<dbReference type="EMBL" id="JASNVW010000004">
    <property type="protein sequence ID" value="MDK6029147.1"/>
    <property type="molecule type" value="Genomic_DNA"/>
</dbReference>
<sequence>MNLFKIISIDIGTTYIKASMTIFDDKNFEFSIKEMINSKHVIVSNEKVYEHIPAHVLGEAKRLAKHLVKNWGKPDVLIFSSYLFSLVFVGRNGEFYSNIITWLDRRSEEVLNYVKVHGVEIYRRTGCPPLPIYNLPKILYFLQRNPDIVKKSLLLDVKAMLMLHFTNEPITDLSSASGSYQLLNIFKLKWDDFALEIANVDENQLPRIEEGDYILHLRSDVAREMGLSEDVSVVLGLYDGGSMIFGLTGGERSVGVINMGTSSMLRVTSEKPVIDMSNNMNLQTYYLYRGIWIPGLALNNCGIVLEYIAKLINTNIEDVVENLYKINIEEFIAKPTPVVIPLLYPERHPRMSRDIGVWVLGLREGLNMNLFLASIAEGLVLLLKLIGDIIQGCGIDYEKIVASGKIAQIPFIKMLLASTFNKNVVFTKIPDAVHVGNSLLALTSLEKAVFKDHIYKISSKFSADVVKPNSKLSDKLSKDYEIFKKVLEFILMM</sequence>
<dbReference type="InterPro" id="IPR000577">
    <property type="entry name" value="Carb_kinase_FGGY"/>
</dbReference>
<name>A0ABD4Z880_9CREN</name>
<dbReference type="Pfam" id="PF00370">
    <property type="entry name" value="FGGY_N"/>
    <property type="match status" value="1"/>
</dbReference>
<comment type="caution">
    <text evidence="5">The sequence shown here is derived from an EMBL/GenBank/DDBJ whole genome shotgun (WGS) entry which is preliminary data.</text>
</comment>
<dbReference type="GO" id="GO:0016301">
    <property type="term" value="F:kinase activity"/>
    <property type="evidence" value="ECO:0007669"/>
    <property type="project" value="UniProtKB-KW"/>
</dbReference>
<accession>A0ABD4Z880</accession>
<dbReference type="PANTHER" id="PTHR43095">
    <property type="entry name" value="SUGAR KINASE"/>
    <property type="match status" value="1"/>
</dbReference>
<dbReference type="PIRSF" id="PIRSF000538">
    <property type="entry name" value="GlpK"/>
    <property type="match status" value="1"/>
</dbReference>
<dbReference type="RefSeq" id="WP_285274132.1">
    <property type="nucleotide sequence ID" value="NZ_JASNVW010000004.1"/>
</dbReference>
<keyword evidence="6" id="KW-1185">Reference proteome</keyword>
<dbReference type="InterPro" id="IPR018485">
    <property type="entry name" value="FGGY_C"/>
</dbReference>
<evidence type="ECO:0000259" key="4">
    <source>
        <dbReference type="Pfam" id="PF02782"/>
    </source>
</evidence>
<reference evidence="5 6" key="1">
    <citation type="submission" date="2023-05" db="EMBL/GenBank/DDBJ databases">
        <title>A new hyperthermophilic archaea 'Ignisphaera cupida' sp. nov. and description of the family 'Ignisphaeraceae' fam. nov.</title>
        <authorList>
            <person name="Podosokorskaya O.A."/>
            <person name="Elcheninov A.G."/>
            <person name="Klukina A."/>
            <person name="Merkel A.Y."/>
        </authorList>
    </citation>
    <scope>NUCLEOTIDE SEQUENCE [LARGE SCALE GENOMIC DNA]</scope>
    <source>
        <strain evidence="5 6">4213-co</strain>
    </source>
</reference>
<evidence type="ECO:0000259" key="3">
    <source>
        <dbReference type="Pfam" id="PF00370"/>
    </source>
</evidence>
<evidence type="ECO:0000313" key="5">
    <source>
        <dbReference type="EMBL" id="MDK6029147.1"/>
    </source>
</evidence>
<dbReference type="AlphaFoldDB" id="A0ABD4Z880"/>
<dbReference type="InterPro" id="IPR050406">
    <property type="entry name" value="FGGY_Carb_Kinase"/>
</dbReference>
<feature type="domain" description="Carbohydrate kinase FGGY N-terminal" evidence="3">
    <location>
        <begin position="6"/>
        <end position="246"/>
    </location>
</feature>
<evidence type="ECO:0000256" key="1">
    <source>
        <dbReference type="ARBA" id="ARBA00022679"/>
    </source>
</evidence>
<feature type="domain" description="Carbohydrate kinase FGGY C-terminal" evidence="4">
    <location>
        <begin position="256"/>
        <end position="443"/>
    </location>
</feature>
<keyword evidence="2 5" id="KW-0418">Kinase</keyword>
<dbReference type="Proteomes" id="UP001529235">
    <property type="component" value="Unassembled WGS sequence"/>
</dbReference>
<evidence type="ECO:0000313" key="6">
    <source>
        <dbReference type="Proteomes" id="UP001529235"/>
    </source>
</evidence>
<organism evidence="5 6">
    <name type="scientific">Ignisphaera cupida</name>
    <dbReference type="NCBI Taxonomy" id="3050454"/>
    <lineage>
        <taxon>Archaea</taxon>
        <taxon>Thermoproteota</taxon>
        <taxon>Thermoprotei</taxon>
        <taxon>Desulfurococcales</taxon>
        <taxon>Desulfurococcaceae</taxon>
        <taxon>Ignisphaera</taxon>
    </lineage>
</organism>
<dbReference type="PANTHER" id="PTHR43095:SF2">
    <property type="entry name" value="GLUCONOKINASE"/>
    <property type="match status" value="1"/>
</dbReference>
<gene>
    <name evidence="5" type="ORF">QPL79_07205</name>
</gene>
<dbReference type="InterPro" id="IPR043129">
    <property type="entry name" value="ATPase_NBD"/>
</dbReference>
<dbReference type="Pfam" id="PF02782">
    <property type="entry name" value="FGGY_C"/>
    <property type="match status" value="1"/>
</dbReference>
<proteinExistence type="predicted"/>